<dbReference type="InterPro" id="IPR010642">
    <property type="entry name" value="Invasion_prot_B"/>
</dbReference>
<sequence>MIDNATRGLPAVKAKLVAAVAGLLLGAAVLPGRVDAQDIRRLGTFDHWSAYTYTEDGNKVCYQASQPQKDEGDYDQRGDIYAMVTHRPAKGTQDVVSFVIGYPFKKDSRVKVTIDGEKTFTLFTHKDTAWAPDSQTDSALVEAMVSGGTMVVEGTSDKGTETTDTYSLIGFTDAHNAINEACNVN</sequence>
<name>A0A1G7T2Y7_9PROT</name>
<evidence type="ECO:0000313" key="1">
    <source>
        <dbReference type="EMBL" id="SDG29663.1"/>
    </source>
</evidence>
<proteinExistence type="predicted"/>
<dbReference type="Gene3D" id="2.60.40.1880">
    <property type="entry name" value="Invasion associated locus B (IalB) protein"/>
    <property type="match status" value="1"/>
</dbReference>
<evidence type="ECO:0008006" key="3">
    <source>
        <dbReference type="Google" id="ProtNLM"/>
    </source>
</evidence>
<dbReference type="InterPro" id="IPR038696">
    <property type="entry name" value="IalB_sf"/>
</dbReference>
<accession>A0A1G7T2Y7</accession>
<gene>
    <name evidence="1" type="ORF">SAMN05216241_10865</name>
</gene>
<dbReference type="STRING" id="1082479.SAMN05216241_10865"/>
<protein>
    <recommendedName>
        <fullName evidence="3">Invasion protein IalB, involved in pathogenesis</fullName>
    </recommendedName>
</protein>
<evidence type="ECO:0000313" key="2">
    <source>
        <dbReference type="Proteomes" id="UP000199415"/>
    </source>
</evidence>
<reference evidence="1 2" key="1">
    <citation type="submission" date="2016-10" db="EMBL/GenBank/DDBJ databases">
        <authorList>
            <person name="de Groot N.N."/>
        </authorList>
    </citation>
    <scope>NUCLEOTIDE SEQUENCE [LARGE SCALE GENOMIC DNA]</scope>
    <source>
        <strain evidence="1 2">DSM 25584</strain>
    </source>
</reference>
<keyword evidence="2" id="KW-1185">Reference proteome</keyword>
<dbReference type="Pfam" id="PF06776">
    <property type="entry name" value="IalB"/>
    <property type="match status" value="1"/>
</dbReference>
<organism evidence="1 2">
    <name type="scientific">Limimonas halophila</name>
    <dbReference type="NCBI Taxonomy" id="1082479"/>
    <lineage>
        <taxon>Bacteria</taxon>
        <taxon>Pseudomonadati</taxon>
        <taxon>Pseudomonadota</taxon>
        <taxon>Alphaproteobacteria</taxon>
        <taxon>Rhodospirillales</taxon>
        <taxon>Rhodovibrionaceae</taxon>
        <taxon>Limimonas</taxon>
    </lineage>
</organism>
<dbReference type="EMBL" id="FNCE01000008">
    <property type="protein sequence ID" value="SDG29663.1"/>
    <property type="molecule type" value="Genomic_DNA"/>
</dbReference>
<dbReference type="Proteomes" id="UP000199415">
    <property type="component" value="Unassembled WGS sequence"/>
</dbReference>
<dbReference type="AlphaFoldDB" id="A0A1G7T2Y7"/>